<evidence type="ECO:0000313" key="3">
    <source>
        <dbReference type="Proteomes" id="UP001524473"/>
    </source>
</evidence>
<sequence>MSRKFEYRNPRRRPPHSRLLLIPCLCILGCLVVVLIAFAMPQASAYFVESWEPDIRDSSQTGDFPQEEEWNLTLVNSRHPLPENYSPELSPIDGNGEQFDSRASGSLQAMLDKMREEGLSPVVCSGYRSRELQQTLFDNRVERCLDEGIAQEDAVEEASRYVAQPGTSEHELGLAADIVSENYQLLVEEQENTAEQQWLMEHCTEYGFILRYPKDKTDLTGVSYEPWHYRYVGKETAQEIMTQGLCLEEYLKA</sequence>
<dbReference type="Gene3D" id="3.30.1380.10">
    <property type="match status" value="1"/>
</dbReference>
<dbReference type="Proteomes" id="UP001524473">
    <property type="component" value="Unassembled WGS sequence"/>
</dbReference>
<dbReference type="CDD" id="cd14852">
    <property type="entry name" value="LD-carboxypeptidase"/>
    <property type="match status" value="1"/>
</dbReference>
<gene>
    <name evidence="2" type="ORF">NE695_02525</name>
</gene>
<keyword evidence="3" id="KW-1185">Reference proteome</keyword>
<accession>A0ABT1RVW7</accession>
<feature type="domain" description="D-alanyl-D-alanine carboxypeptidase-like core" evidence="1">
    <location>
        <begin position="98"/>
        <end position="234"/>
    </location>
</feature>
<dbReference type="InterPro" id="IPR003709">
    <property type="entry name" value="VanY-like_core_dom"/>
</dbReference>
<dbReference type="PANTHER" id="PTHR34385:SF1">
    <property type="entry name" value="PEPTIDOGLYCAN L-ALANYL-D-GLUTAMATE ENDOPEPTIDASE CWLK"/>
    <property type="match status" value="1"/>
</dbReference>
<dbReference type="GeneID" id="90531691"/>
<organism evidence="2 3">
    <name type="scientific">Neglectibacter timonensis</name>
    <dbReference type="NCBI Taxonomy" id="1776382"/>
    <lineage>
        <taxon>Bacteria</taxon>
        <taxon>Bacillati</taxon>
        <taxon>Bacillota</taxon>
        <taxon>Clostridia</taxon>
        <taxon>Eubacteriales</taxon>
        <taxon>Oscillospiraceae</taxon>
        <taxon>Neglectibacter</taxon>
    </lineage>
</organism>
<dbReference type="RefSeq" id="WP_066861887.1">
    <property type="nucleotide sequence ID" value="NZ_CABKVV010000012.1"/>
</dbReference>
<dbReference type="EMBL" id="JANFZH010000004">
    <property type="protein sequence ID" value="MCQ4838786.1"/>
    <property type="molecule type" value="Genomic_DNA"/>
</dbReference>
<evidence type="ECO:0000259" key="1">
    <source>
        <dbReference type="Pfam" id="PF02557"/>
    </source>
</evidence>
<dbReference type="InterPro" id="IPR009045">
    <property type="entry name" value="Zn_M74/Hedgehog-like"/>
</dbReference>
<comment type="caution">
    <text evidence="2">The sequence shown here is derived from an EMBL/GenBank/DDBJ whole genome shotgun (WGS) entry which is preliminary data.</text>
</comment>
<evidence type="ECO:0000313" key="2">
    <source>
        <dbReference type="EMBL" id="MCQ4838786.1"/>
    </source>
</evidence>
<reference evidence="2 3" key="1">
    <citation type="submission" date="2022-06" db="EMBL/GenBank/DDBJ databases">
        <title>Isolation of gut microbiota from human fecal samples.</title>
        <authorList>
            <person name="Pamer E.G."/>
            <person name="Barat B."/>
            <person name="Waligurski E."/>
            <person name="Medina S."/>
            <person name="Paddock L."/>
            <person name="Mostad J."/>
        </authorList>
    </citation>
    <scope>NUCLEOTIDE SEQUENCE [LARGE SCALE GENOMIC DNA]</scope>
    <source>
        <strain evidence="2 3">DFI.9.73</strain>
    </source>
</reference>
<dbReference type="SUPFAM" id="SSF55166">
    <property type="entry name" value="Hedgehog/DD-peptidase"/>
    <property type="match status" value="1"/>
</dbReference>
<protein>
    <submittedName>
        <fullName evidence="2">M15 family metallopeptidase</fullName>
    </submittedName>
</protein>
<dbReference type="InterPro" id="IPR052179">
    <property type="entry name" value="DD-CPase-like"/>
</dbReference>
<proteinExistence type="predicted"/>
<name>A0ABT1RVW7_9FIRM</name>
<dbReference type="PANTHER" id="PTHR34385">
    <property type="entry name" value="D-ALANYL-D-ALANINE CARBOXYPEPTIDASE"/>
    <property type="match status" value="1"/>
</dbReference>
<dbReference type="InterPro" id="IPR058193">
    <property type="entry name" value="VanY/YodJ_core_dom"/>
</dbReference>
<dbReference type="Pfam" id="PF02557">
    <property type="entry name" value="VanY"/>
    <property type="match status" value="1"/>
</dbReference>